<name>A0A1D9P614_9FIRM</name>
<dbReference type="EMBL" id="CP017832">
    <property type="protein sequence ID" value="AOZ97932.1"/>
    <property type="molecule type" value="Genomic_DNA"/>
</dbReference>
<reference evidence="2" key="1">
    <citation type="submission" date="2016-10" db="EMBL/GenBank/DDBJ databases">
        <title>The complete genome sequence of the rumen bacterium Butyrivibrio hungatei MB2003.</title>
        <authorList>
            <person name="Palevich N."/>
            <person name="Kelly W.J."/>
            <person name="Leahy S.C."/>
            <person name="Altermann E."/>
            <person name="Rakonjac J."/>
            <person name="Attwood G.T."/>
        </authorList>
    </citation>
    <scope>NUCLEOTIDE SEQUENCE [LARGE SCALE GENOMIC DNA]</scope>
    <source>
        <strain evidence="2">MB2003</strain>
        <plasmid evidence="2">Plasmid pnp144</plasmid>
    </source>
</reference>
<keyword evidence="2" id="KW-1185">Reference proteome</keyword>
<geneLocation type="plasmid" evidence="2">
    <name>pnp144</name>
</geneLocation>
<dbReference type="KEGG" id="bhu:bhn_II133"/>
<dbReference type="Proteomes" id="UP000179284">
    <property type="component" value="Plasmid pNP144"/>
</dbReference>
<gene>
    <name evidence="1" type="ORF">bhn_II133</name>
</gene>
<evidence type="ECO:0000313" key="2">
    <source>
        <dbReference type="Proteomes" id="UP000179284"/>
    </source>
</evidence>
<proteinExistence type="predicted"/>
<accession>A0A1D9P614</accession>
<sequence>MFRFGDVVLIKTHIFSRKLTPFDTLTGKEIQKIALYEENVGKFILVDVKSFRHVGIFKPEFTCWYTGEEAA</sequence>
<evidence type="ECO:0000313" key="1">
    <source>
        <dbReference type="EMBL" id="AOZ97932.1"/>
    </source>
</evidence>
<dbReference type="AlphaFoldDB" id="A0A1D9P614"/>
<protein>
    <submittedName>
        <fullName evidence="1">Uncharacterized protein</fullName>
    </submittedName>
</protein>
<organism evidence="1 2">
    <name type="scientific">Butyrivibrio hungatei</name>
    <dbReference type="NCBI Taxonomy" id="185008"/>
    <lineage>
        <taxon>Bacteria</taxon>
        <taxon>Bacillati</taxon>
        <taxon>Bacillota</taxon>
        <taxon>Clostridia</taxon>
        <taxon>Lachnospirales</taxon>
        <taxon>Lachnospiraceae</taxon>
        <taxon>Butyrivibrio</taxon>
    </lineage>
</organism>
<keyword evidence="1" id="KW-0614">Plasmid</keyword>